<dbReference type="InterPro" id="IPR033940">
    <property type="entry name" value="IPMI_Swivel"/>
</dbReference>
<organism evidence="12 13">
    <name type="scientific">Temperatibacter marinus</name>
    <dbReference type="NCBI Taxonomy" id="1456591"/>
    <lineage>
        <taxon>Bacteria</taxon>
        <taxon>Pseudomonadati</taxon>
        <taxon>Pseudomonadota</taxon>
        <taxon>Alphaproteobacteria</taxon>
        <taxon>Kordiimonadales</taxon>
        <taxon>Temperatibacteraceae</taxon>
        <taxon>Temperatibacter</taxon>
    </lineage>
</organism>
<dbReference type="FunFam" id="3.20.19.10:FF:000003">
    <property type="entry name" value="3-isopropylmalate dehydratase small subunit"/>
    <property type="match status" value="1"/>
</dbReference>
<dbReference type="CDD" id="cd01577">
    <property type="entry name" value="IPMI_Swivel"/>
    <property type="match status" value="1"/>
</dbReference>
<evidence type="ECO:0000256" key="8">
    <source>
        <dbReference type="ARBA" id="ARBA00023239"/>
    </source>
</evidence>
<dbReference type="AlphaFoldDB" id="A0AA52EJR7"/>
<dbReference type="Pfam" id="PF00694">
    <property type="entry name" value="Aconitase_C"/>
    <property type="match status" value="1"/>
</dbReference>
<keyword evidence="8 10" id="KW-0456">Lyase</keyword>
<dbReference type="InterPro" id="IPR050075">
    <property type="entry name" value="LeuD"/>
</dbReference>
<keyword evidence="9 10" id="KW-0100">Branched-chain amino acid biosynthesis</keyword>
<dbReference type="EC" id="4.2.1.33" evidence="10"/>
<evidence type="ECO:0000259" key="11">
    <source>
        <dbReference type="Pfam" id="PF00694"/>
    </source>
</evidence>
<comment type="function">
    <text evidence="2 10">Catalyzes the isomerization between 2-isopropylmalate and 3-isopropylmalate, via the formation of 2-isopropylmaleate.</text>
</comment>
<dbReference type="Gene3D" id="3.20.19.10">
    <property type="entry name" value="Aconitase, domain 4"/>
    <property type="match status" value="1"/>
</dbReference>
<comment type="pathway">
    <text evidence="3 10">Amino-acid biosynthesis; L-leucine biosynthesis; L-leucine from 3-methyl-2-oxobutanoate: step 2/4.</text>
</comment>
<dbReference type="GO" id="GO:0009316">
    <property type="term" value="C:3-isopropylmalate dehydratase complex"/>
    <property type="evidence" value="ECO:0007669"/>
    <property type="project" value="InterPro"/>
</dbReference>
<proteinExistence type="inferred from homology"/>
<reference evidence="12" key="1">
    <citation type="submission" date="2023-04" db="EMBL/GenBank/DDBJ databases">
        <title>Complete genome sequence of Temperatibacter marinus.</title>
        <authorList>
            <person name="Rong J.-C."/>
            <person name="Yi M.-L."/>
            <person name="Zhao Q."/>
        </authorList>
    </citation>
    <scope>NUCLEOTIDE SEQUENCE</scope>
    <source>
        <strain evidence="12">NBRC 110045</strain>
    </source>
</reference>
<comment type="catalytic activity">
    <reaction evidence="1 10">
        <text>(2R,3S)-3-isopropylmalate = (2S)-2-isopropylmalate</text>
        <dbReference type="Rhea" id="RHEA:32287"/>
        <dbReference type="ChEBI" id="CHEBI:1178"/>
        <dbReference type="ChEBI" id="CHEBI:35121"/>
        <dbReference type="EC" id="4.2.1.33"/>
    </reaction>
</comment>
<dbReference type="GO" id="GO:0009098">
    <property type="term" value="P:L-leucine biosynthetic process"/>
    <property type="evidence" value="ECO:0007669"/>
    <property type="project" value="UniProtKB-UniRule"/>
</dbReference>
<dbReference type="Proteomes" id="UP001268683">
    <property type="component" value="Chromosome"/>
</dbReference>
<comment type="similarity">
    <text evidence="4 10">Belongs to the LeuD family. LeuD type 1 subfamily.</text>
</comment>
<evidence type="ECO:0000256" key="6">
    <source>
        <dbReference type="ARBA" id="ARBA00022430"/>
    </source>
</evidence>
<dbReference type="SUPFAM" id="SSF52016">
    <property type="entry name" value="LeuD/IlvD-like"/>
    <property type="match status" value="1"/>
</dbReference>
<dbReference type="EMBL" id="CP123872">
    <property type="protein sequence ID" value="WND03539.1"/>
    <property type="molecule type" value="Genomic_DNA"/>
</dbReference>
<evidence type="ECO:0000256" key="2">
    <source>
        <dbReference type="ARBA" id="ARBA00002695"/>
    </source>
</evidence>
<evidence type="ECO:0000313" key="13">
    <source>
        <dbReference type="Proteomes" id="UP001268683"/>
    </source>
</evidence>
<dbReference type="PANTHER" id="PTHR43345:SF5">
    <property type="entry name" value="3-ISOPROPYLMALATE DEHYDRATASE SMALL SUBUNIT"/>
    <property type="match status" value="1"/>
</dbReference>
<evidence type="ECO:0000256" key="9">
    <source>
        <dbReference type="ARBA" id="ARBA00023304"/>
    </source>
</evidence>
<sequence length="211" mass="24420">MDPFIKHKGTVAFIDRANVDTDAIMPKQYLKSIKKFGYGDWLFDDWRYLDPGDINRPIETRRINEDFELNKPEYKGASILVAQENFGCGSSREHAVWGLRDYGIRCVIAPSFADIFMQNCFNNGLLALEIAQETVDTLIRAKAPVQMDINLEQQTLTLDEKKVIQFTIEESRKYKLLNGLDTISMTLQKADKIKTFEKYHAEKEPWVFIDL</sequence>
<accession>A0AA52EJR7</accession>
<evidence type="ECO:0000256" key="7">
    <source>
        <dbReference type="ARBA" id="ARBA00022605"/>
    </source>
</evidence>
<dbReference type="RefSeq" id="WP_310799392.1">
    <property type="nucleotide sequence ID" value="NZ_CP123872.1"/>
</dbReference>
<keyword evidence="7 10" id="KW-0028">Amino-acid biosynthesis</keyword>
<gene>
    <name evidence="10 12" type="primary">leuD</name>
    <name evidence="12" type="ORF">QGN29_04025</name>
</gene>
<dbReference type="InterPro" id="IPR015928">
    <property type="entry name" value="Aconitase/3IPM_dehydase_swvl"/>
</dbReference>
<evidence type="ECO:0000313" key="12">
    <source>
        <dbReference type="EMBL" id="WND03539.1"/>
    </source>
</evidence>
<evidence type="ECO:0000256" key="10">
    <source>
        <dbReference type="HAMAP-Rule" id="MF_01031"/>
    </source>
</evidence>
<name>A0AA52EJR7_9PROT</name>
<dbReference type="GO" id="GO:0003861">
    <property type="term" value="F:3-isopropylmalate dehydratase activity"/>
    <property type="evidence" value="ECO:0007669"/>
    <property type="project" value="UniProtKB-UniRule"/>
</dbReference>
<keyword evidence="6 10" id="KW-0432">Leucine biosynthesis</keyword>
<keyword evidence="13" id="KW-1185">Reference proteome</keyword>
<dbReference type="NCBIfam" id="NF002458">
    <property type="entry name" value="PRK01641.1"/>
    <property type="match status" value="1"/>
</dbReference>
<dbReference type="KEGG" id="tmk:QGN29_04025"/>
<dbReference type="InterPro" id="IPR004431">
    <property type="entry name" value="3-IsopropMal_deHydase_ssu"/>
</dbReference>
<dbReference type="NCBIfam" id="TIGR00171">
    <property type="entry name" value="leuD"/>
    <property type="match status" value="1"/>
</dbReference>
<evidence type="ECO:0000256" key="4">
    <source>
        <dbReference type="ARBA" id="ARBA00009845"/>
    </source>
</evidence>
<dbReference type="PANTHER" id="PTHR43345">
    <property type="entry name" value="3-ISOPROPYLMALATE DEHYDRATASE SMALL SUBUNIT 2-RELATED-RELATED"/>
    <property type="match status" value="1"/>
</dbReference>
<dbReference type="InterPro" id="IPR000573">
    <property type="entry name" value="AconitaseA/IPMdHydase_ssu_swvl"/>
</dbReference>
<comment type="subunit">
    <text evidence="5 10">Heterodimer of LeuC and LeuD.</text>
</comment>
<evidence type="ECO:0000256" key="1">
    <source>
        <dbReference type="ARBA" id="ARBA00000491"/>
    </source>
</evidence>
<protein>
    <recommendedName>
        <fullName evidence="10">3-isopropylmalate dehydratase small subunit</fullName>
        <ecNumber evidence="10">4.2.1.33</ecNumber>
    </recommendedName>
    <alternativeName>
        <fullName evidence="10">Alpha-IPM isomerase</fullName>
        <shortName evidence="10">IPMI</shortName>
    </alternativeName>
    <alternativeName>
        <fullName evidence="10">Isopropylmalate isomerase</fullName>
    </alternativeName>
</protein>
<evidence type="ECO:0000256" key="5">
    <source>
        <dbReference type="ARBA" id="ARBA00011271"/>
    </source>
</evidence>
<evidence type="ECO:0000256" key="3">
    <source>
        <dbReference type="ARBA" id="ARBA00004729"/>
    </source>
</evidence>
<feature type="domain" description="Aconitase A/isopropylmalate dehydratase small subunit swivel" evidence="11">
    <location>
        <begin position="1"/>
        <end position="133"/>
    </location>
</feature>
<dbReference type="HAMAP" id="MF_01031">
    <property type="entry name" value="LeuD_type1"/>
    <property type="match status" value="1"/>
</dbReference>